<gene>
    <name evidence="2" type="ORF">G7Y89_g15074</name>
</gene>
<organism evidence="2 3">
    <name type="scientific">Cudoniella acicularis</name>
    <dbReference type="NCBI Taxonomy" id="354080"/>
    <lineage>
        <taxon>Eukaryota</taxon>
        <taxon>Fungi</taxon>
        <taxon>Dikarya</taxon>
        <taxon>Ascomycota</taxon>
        <taxon>Pezizomycotina</taxon>
        <taxon>Leotiomycetes</taxon>
        <taxon>Helotiales</taxon>
        <taxon>Tricladiaceae</taxon>
        <taxon>Cudoniella</taxon>
    </lineage>
</organism>
<feature type="compositionally biased region" description="Polar residues" evidence="1">
    <location>
        <begin position="533"/>
        <end position="550"/>
    </location>
</feature>
<name>A0A8H4QTD1_9HELO</name>
<feature type="region of interest" description="Disordered" evidence="1">
    <location>
        <begin position="438"/>
        <end position="607"/>
    </location>
</feature>
<dbReference type="Proteomes" id="UP000566819">
    <property type="component" value="Unassembled WGS sequence"/>
</dbReference>
<dbReference type="OrthoDB" id="5213630at2759"/>
<protein>
    <submittedName>
        <fullName evidence="2">Uncharacterized protein</fullName>
    </submittedName>
</protein>
<dbReference type="AlphaFoldDB" id="A0A8H4QTD1"/>
<feature type="compositionally biased region" description="Polar residues" evidence="1">
    <location>
        <begin position="45"/>
        <end position="54"/>
    </location>
</feature>
<feature type="region of interest" description="Disordered" evidence="1">
    <location>
        <begin position="1"/>
        <end position="103"/>
    </location>
</feature>
<accession>A0A8H4QTD1</accession>
<keyword evidence="3" id="KW-1185">Reference proteome</keyword>
<feature type="compositionally biased region" description="Polar residues" evidence="1">
    <location>
        <begin position="18"/>
        <end position="27"/>
    </location>
</feature>
<evidence type="ECO:0000313" key="3">
    <source>
        <dbReference type="Proteomes" id="UP000566819"/>
    </source>
</evidence>
<reference evidence="2 3" key="1">
    <citation type="submission" date="2020-03" db="EMBL/GenBank/DDBJ databases">
        <title>Draft Genome Sequence of Cudoniella acicularis.</title>
        <authorList>
            <person name="Buettner E."/>
            <person name="Kellner H."/>
        </authorList>
    </citation>
    <scope>NUCLEOTIDE SEQUENCE [LARGE SCALE GENOMIC DNA]</scope>
    <source>
        <strain evidence="2 3">DSM 108380</strain>
    </source>
</reference>
<feature type="compositionally biased region" description="Polar residues" evidence="1">
    <location>
        <begin position="474"/>
        <end position="483"/>
    </location>
</feature>
<dbReference type="EMBL" id="JAAMPI010002190">
    <property type="protein sequence ID" value="KAF4617075.1"/>
    <property type="molecule type" value="Genomic_DNA"/>
</dbReference>
<sequence>MASSRGREVGDDMEYETPRSSEQSTSWGGILGGASRFISGRQAHENTAVSHSGISSERHRTSSHTSHQNPGRHRGNSNRGPALETTADRLRRERNEVEAERDELEDKLKELKRELECQTAIVVNIKASTERVLASTQDKELFIGRQAVDRDIQAEFVTLFKAPRTWSRFLGAAKNVKVDSITPKVREEFNFLVPGLDDSKLESILNHSSRKKYLAQGWIGFKMTNYLFSTLPDGKFPGTAIRDLWVESSQAESIQKLEQALCNAAHPDRKCITVRDFHDWRAYTASLLSKATSDVIPSTDEYLLDLVSEMMTVLSNWSKGPEVHDKMAAELEDILRSAIEFSKLLRVQRASWSVRYPEFRLEAIQTEYRSLQHVAMFDPTTMKSLAPHEQDERTDNKYIELIIIPALFKRGNADGDHFETCSTIQPCSVLWGELDLPKEEPQYTGPTPMEIDGPDNDDGAGSRGNRHKNDITGPGNTSLTAPDSDTENKVTVPPLTLGQQENWPRVPQHEPGSNSSRIVNQDDDFEYIERSGSAMSQRTADSYTSGNGQRQLDRQRSRSPKKPFSANYPSLPPRNVNIVDVGYRPGEQGWSLGERPQQGETSPGMRE</sequence>
<comment type="caution">
    <text evidence="2">The sequence shown here is derived from an EMBL/GenBank/DDBJ whole genome shotgun (WGS) entry which is preliminary data.</text>
</comment>
<feature type="compositionally biased region" description="Basic and acidic residues" evidence="1">
    <location>
        <begin position="1"/>
        <end position="10"/>
    </location>
</feature>
<feature type="compositionally biased region" description="Basic and acidic residues" evidence="1">
    <location>
        <begin position="86"/>
        <end position="103"/>
    </location>
</feature>
<proteinExistence type="predicted"/>
<evidence type="ECO:0000256" key="1">
    <source>
        <dbReference type="SAM" id="MobiDB-lite"/>
    </source>
</evidence>
<evidence type="ECO:0000313" key="2">
    <source>
        <dbReference type="EMBL" id="KAF4617075.1"/>
    </source>
</evidence>